<dbReference type="PROSITE" id="PS50048">
    <property type="entry name" value="ZN2_CY6_FUNGAL_2"/>
    <property type="match status" value="1"/>
</dbReference>
<dbReference type="InterPro" id="IPR036864">
    <property type="entry name" value="Zn2-C6_fun-type_DNA-bd_sf"/>
</dbReference>
<dbReference type="PANTHER" id="PTHR47657">
    <property type="entry name" value="STEROL REGULATORY ELEMENT-BINDING PROTEIN ECM22"/>
    <property type="match status" value="1"/>
</dbReference>
<keyword evidence="5" id="KW-1185">Reference proteome</keyword>
<dbReference type="CDD" id="cd00067">
    <property type="entry name" value="GAL4"/>
    <property type="match status" value="1"/>
</dbReference>
<accession>A0AAX4HZR1</accession>
<dbReference type="Pfam" id="PF00172">
    <property type="entry name" value="Zn_clus"/>
    <property type="match status" value="1"/>
</dbReference>
<dbReference type="EMBL" id="CP137305">
    <property type="protein sequence ID" value="WQF76230.1"/>
    <property type="molecule type" value="Genomic_DNA"/>
</dbReference>
<dbReference type="PANTHER" id="PTHR47657:SF14">
    <property type="entry name" value="ZN(2)-C6 FUNGAL-TYPE DOMAIN-CONTAINING PROTEIN"/>
    <property type="match status" value="1"/>
</dbReference>
<gene>
    <name evidence="4" type="ORF">CDEST_01244</name>
</gene>
<dbReference type="InterPro" id="IPR052400">
    <property type="entry name" value="Zn2-C6_fungal_TF"/>
</dbReference>
<dbReference type="PROSITE" id="PS00463">
    <property type="entry name" value="ZN2_CY6_FUNGAL_1"/>
    <property type="match status" value="1"/>
</dbReference>
<dbReference type="KEGG" id="cdet:87937747"/>
<organism evidence="4 5">
    <name type="scientific">Colletotrichum destructivum</name>
    <dbReference type="NCBI Taxonomy" id="34406"/>
    <lineage>
        <taxon>Eukaryota</taxon>
        <taxon>Fungi</taxon>
        <taxon>Dikarya</taxon>
        <taxon>Ascomycota</taxon>
        <taxon>Pezizomycotina</taxon>
        <taxon>Sordariomycetes</taxon>
        <taxon>Hypocreomycetidae</taxon>
        <taxon>Glomerellales</taxon>
        <taxon>Glomerellaceae</taxon>
        <taxon>Colletotrichum</taxon>
        <taxon>Colletotrichum destructivum species complex</taxon>
    </lineage>
</organism>
<feature type="compositionally biased region" description="Basic residues" evidence="2">
    <location>
        <begin position="94"/>
        <end position="106"/>
    </location>
</feature>
<feature type="compositionally biased region" description="Polar residues" evidence="2">
    <location>
        <begin position="70"/>
        <end position="88"/>
    </location>
</feature>
<keyword evidence="4" id="KW-0238">DNA-binding</keyword>
<evidence type="ECO:0000313" key="4">
    <source>
        <dbReference type="EMBL" id="WQF76230.1"/>
    </source>
</evidence>
<dbReference type="GeneID" id="87937747"/>
<evidence type="ECO:0000313" key="5">
    <source>
        <dbReference type="Proteomes" id="UP001322277"/>
    </source>
</evidence>
<sequence>MQVAPCGSAYTKPFPLVDPPTSHSLFEKRGSLQRPPSCVSHSTAQTHRPQSIASKEYQDRGPPTMPEHLSSASSDNTPPSLRFVNSAQPEPRKKVAHKKSRGGCAPCKKRKVKCDEVFPCSNCLRRNETCAPPPKPASPEDGDQPPARRPLDTSGPVNLLHMELFHHFQHATIPTLCFADLWPSVVPLAFGDEYLMTAMLAVAARHLSILRPHETAYADAAMALLSRSCALFGAVLDRGDDKYDPLFFTAQLIHYLAWCDLDFFPDGGDAAAPGSPALDLSRDRLFLLSSGVRVFLSSARAHGSGSIFAQAWQNSQCGALELIVAEQGMDRDSIVEGFMERYDELGRGADCVAQDDEERVSFRAIVDLLSVVLALWKHRETNTRPAGRPDLERHILAFPLFCFGPFLDMVVANDSRALLVLYHFYTVSRLLLGAGAAWWASGRLETMSRSIKQELARRGLGTRVRGLVS</sequence>
<dbReference type="GO" id="GO:0003677">
    <property type="term" value="F:DNA binding"/>
    <property type="evidence" value="ECO:0007669"/>
    <property type="project" value="UniProtKB-KW"/>
</dbReference>
<evidence type="ECO:0000259" key="3">
    <source>
        <dbReference type="PROSITE" id="PS50048"/>
    </source>
</evidence>
<dbReference type="GO" id="GO:0000981">
    <property type="term" value="F:DNA-binding transcription factor activity, RNA polymerase II-specific"/>
    <property type="evidence" value="ECO:0007669"/>
    <property type="project" value="InterPro"/>
</dbReference>
<feature type="region of interest" description="Disordered" evidence="2">
    <location>
        <begin position="1"/>
        <end position="106"/>
    </location>
</feature>
<dbReference type="SUPFAM" id="SSF57701">
    <property type="entry name" value="Zn2/Cys6 DNA-binding domain"/>
    <property type="match status" value="1"/>
</dbReference>
<dbReference type="RefSeq" id="XP_062773454.1">
    <property type="nucleotide sequence ID" value="XM_062917403.1"/>
</dbReference>
<dbReference type="Proteomes" id="UP001322277">
    <property type="component" value="Chromosome 1"/>
</dbReference>
<dbReference type="AlphaFoldDB" id="A0AAX4HZR1"/>
<dbReference type="SMART" id="SM00066">
    <property type="entry name" value="GAL4"/>
    <property type="match status" value="1"/>
</dbReference>
<protein>
    <submittedName>
        <fullName evidence="4">Zn(2)Cys(6) fungal-type DNA-binding domain-containing protein</fullName>
    </submittedName>
</protein>
<dbReference type="Gene3D" id="4.10.240.10">
    <property type="entry name" value="Zn(2)-C6 fungal-type DNA-binding domain"/>
    <property type="match status" value="1"/>
</dbReference>
<feature type="compositionally biased region" description="Polar residues" evidence="2">
    <location>
        <begin position="39"/>
        <end position="53"/>
    </location>
</feature>
<keyword evidence="1" id="KW-0539">Nucleus</keyword>
<proteinExistence type="predicted"/>
<dbReference type="GO" id="GO:0008270">
    <property type="term" value="F:zinc ion binding"/>
    <property type="evidence" value="ECO:0007669"/>
    <property type="project" value="InterPro"/>
</dbReference>
<feature type="domain" description="Zn(2)-C6 fungal-type" evidence="3">
    <location>
        <begin position="103"/>
        <end position="130"/>
    </location>
</feature>
<feature type="region of interest" description="Disordered" evidence="2">
    <location>
        <begin position="129"/>
        <end position="153"/>
    </location>
</feature>
<reference evidence="5" key="1">
    <citation type="journal article" date="2023" name="bioRxiv">
        <title>Complete genome of the Medicago anthracnose fungus, Colletotrichum destructivum, reveals a mini-chromosome-like region within a core chromosome.</title>
        <authorList>
            <person name="Lapalu N."/>
            <person name="Simon A."/>
            <person name="Lu A."/>
            <person name="Plaumann P.-L."/>
            <person name="Amselem J."/>
            <person name="Pigne S."/>
            <person name="Auger A."/>
            <person name="Koch C."/>
            <person name="Dallery J.-F."/>
            <person name="O'Connell R.J."/>
        </authorList>
    </citation>
    <scope>NUCLEOTIDE SEQUENCE [LARGE SCALE GENOMIC DNA]</scope>
    <source>
        <strain evidence="5">CBS 520.97</strain>
    </source>
</reference>
<name>A0AAX4HZR1_9PEZI</name>
<evidence type="ECO:0000256" key="1">
    <source>
        <dbReference type="ARBA" id="ARBA00023242"/>
    </source>
</evidence>
<dbReference type="InterPro" id="IPR001138">
    <property type="entry name" value="Zn2Cys6_DnaBD"/>
</dbReference>
<evidence type="ECO:0000256" key="2">
    <source>
        <dbReference type="SAM" id="MobiDB-lite"/>
    </source>
</evidence>